<evidence type="ECO:0008006" key="5">
    <source>
        <dbReference type="Google" id="ProtNLM"/>
    </source>
</evidence>
<dbReference type="GO" id="GO:0003723">
    <property type="term" value="F:RNA binding"/>
    <property type="evidence" value="ECO:0007669"/>
    <property type="project" value="InterPro"/>
</dbReference>
<evidence type="ECO:0000313" key="4">
    <source>
        <dbReference type="EMBL" id="KCW64301.1"/>
    </source>
</evidence>
<dbReference type="Pfam" id="PF13041">
    <property type="entry name" value="PPR_2"/>
    <property type="match status" value="3"/>
</dbReference>
<dbReference type="InterPro" id="IPR046960">
    <property type="entry name" value="PPR_At4g14850-like_plant"/>
</dbReference>
<feature type="repeat" description="PPR" evidence="2">
    <location>
        <begin position="342"/>
        <end position="376"/>
    </location>
</feature>
<dbReference type="Pfam" id="PF20431">
    <property type="entry name" value="E_motif"/>
    <property type="match status" value="1"/>
</dbReference>
<dbReference type="eggNOG" id="KOG4197">
    <property type="taxonomic scope" value="Eukaryota"/>
</dbReference>
<dbReference type="OMA" id="EPDIFMW"/>
<reference evidence="4" key="1">
    <citation type="submission" date="2013-07" db="EMBL/GenBank/DDBJ databases">
        <title>The genome of Eucalyptus grandis.</title>
        <authorList>
            <person name="Schmutz J."/>
            <person name="Hayes R."/>
            <person name="Myburg A."/>
            <person name="Tuskan G."/>
            <person name="Grattapaglia D."/>
            <person name="Rokhsar D.S."/>
        </authorList>
    </citation>
    <scope>NUCLEOTIDE SEQUENCE</scope>
    <source>
        <tissue evidence="4">Leaf extractions</tissue>
    </source>
</reference>
<feature type="repeat" description="PPR" evidence="2">
    <location>
        <begin position="209"/>
        <end position="239"/>
    </location>
</feature>
<evidence type="ECO:0000256" key="3">
    <source>
        <dbReference type="SAM" id="Phobius"/>
    </source>
</evidence>
<dbReference type="OrthoDB" id="185373at2759"/>
<dbReference type="InterPro" id="IPR011990">
    <property type="entry name" value="TPR-like_helical_dom_sf"/>
</dbReference>
<keyword evidence="3" id="KW-0472">Membrane</keyword>
<evidence type="ECO:0000256" key="2">
    <source>
        <dbReference type="PROSITE-ProRule" id="PRU00708"/>
    </source>
</evidence>
<dbReference type="Gramene" id="KCW64301">
    <property type="protein sequence ID" value="KCW64301"/>
    <property type="gene ID" value="EUGRSUZ_G01936"/>
</dbReference>
<feature type="repeat" description="PPR" evidence="2">
    <location>
        <begin position="77"/>
        <end position="111"/>
    </location>
</feature>
<feature type="repeat" description="PPR" evidence="2">
    <location>
        <begin position="240"/>
        <end position="274"/>
    </location>
</feature>
<proteinExistence type="predicted"/>
<accession>A0A059BEH9</accession>
<evidence type="ECO:0000256" key="1">
    <source>
        <dbReference type="ARBA" id="ARBA00022737"/>
    </source>
</evidence>
<gene>
    <name evidence="4" type="ORF">EUGRSUZ_G01936</name>
</gene>
<dbReference type="GO" id="GO:0009451">
    <property type="term" value="P:RNA modification"/>
    <property type="evidence" value="ECO:0007669"/>
    <property type="project" value="InterPro"/>
</dbReference>
<dbReference type="PANTHER" id="PTHR47926">
    <property type="entry name" value="PENTATRICOPEPTIDE REPEAT-CONTAINING PROTEIN"/>
    <property type="match status" value="1"/>
</dbReference>
<dbReference type="InterPro" id="IPR046848">
    <property type="entry name" value="E_motif"/>
</dbReference>
<keyword evidence="1" id="KW-0677">Repeat</keyword>
<dbReference type="STRING" id="71139.A0A059BEH9"/>
<sequence length="551" mass="61941">MIRKRTNDRSSNRQQRSSLWRNCTDLHALKQIQASLVVRGFNSNRAALRELVFAGAIAVSGTIGYALRVFAQIAEPDLFMWNTVIRGAAQSLNPSNAVRLYSQMESRFVRPDDFTFPFVLKACTKLSWVKMGFGIHGRIIKFGFESNTFVRNTLIYFHANRGELGIARHYFEGSAKRDVVAWSALTAGYARRGELHVARQLFDEMPVKDLVSWNVMITGYAKRGEMESARKLFDQAPEKDVVTWNAMIAGYVLCGGNEQALEMFKEMRRVGEKPDEVTMLSLLSACAEMGDLEIGQRMHHSLSELCLGDLGVLLENALIDMYAKCGSIERAFAVFKGMREKDISTWNSIIGGLAFHGHAEKSIDLFREMQRLEINPNEITMVGVLVACSHAGKVEEGHQYFNMMQDRYGIEPNTRHCGCMVDMLGRAGLLEEAFEFIQSMEIAPNAIIWRTLLGACRVHGNVELGKLANEKLLFMRHDQSGDYVLLSNLYAFKGEWDGVEKVRKSMGDRGVRKEAGYSLAEGDGKSLMYHLFDSKPKLSSRDNAYGVVTKG</sequence>
<organism evidence="4">
    <name type="scientific">Eucalyptus grandis</name>
    <name type="common">Flooded gum</name>
    <dbReference type="NCBI Taxonomy" id="71139"/>
    <lineage>
        <taxon>Eukaryota</taxon>
        <taxon>Viridiplantae</taxon>
        <taxon>Streptophyta</taxon>
        <taxon>Embryophyta</taxon>
        <taxon>Tracheophyta</taxon>
        <taxon>Spermatophyta</taxon>
        <taxon>Magnoliopsida</taxon>
        <taxon>eudicotyledons</taxon>
        <taxon>Gunneridae</taxon>
        <taxon>Pentapetalae</taxon>
        <taxon>rosids</taxon>
        <taxon>malvids</taxon>
        <taxon>Myrtales</taxon>
        <taxon>Myrtaceae</taxon>
        <taxon>Myrtoideae</taxon>
        <taxon>Eucalypteae</taxon>
        <taxon>Eucalyptus</taxon>
    </lineage>
</organism>
<keyword evidence="3" id="KW-0812">Transmembrane</keyword>
<name>A0A059BEH9_EUCGR</name>
<dbReference type="Pfam" id="PF01535">
    <property type="entry name" value="PPR"/>
    <property type="match status" value="2"/>
</dbReference>
<dbReference type="PROSITE" id="PS51375">
    <property type="entry name" value="PPR"/>
    <property type="match status" value="5"/>
</dbReference>
<feature type="repeat" description="PPR" evidence="2">
    <location>
        <begin position="178"/>
        <end position="208"/>
    </location>
</feature>
<dbReference type="FunFam" id="1.25.40.10:FF:000090">
    <property type="entry name" value="Pentatricopeptide repeat-containing protein, chloroplastic"/>
    <property type="match status" value="1"/>
</dbReference>
<dbReference type="PANTHER" id="PTHR47926:SF391">
    <property type="entry name" value="TETRATRICOPEPTIDE-LIKE HELICAL DOMAIN SUPERFAMILY"/>
    <property type="match status" value="1"/>
</dbReference>
<dbReference type="FunFam" id="1.25.40.10:FF:000941">
    <property type="entry name" value="Pentatricopeptide repeat-containing protein At5g15300"/>
    <property type="match status" value="1"/>
</dbReference>
<dbReference type="AlphaFoldDB" id="A0A059BEH9"/>
<protein>
    <recommendedName>
        <fullName evidence="5">Pentacotripeptide-repeat region of PRORP domain-containing protein</fullName>
    </recommendedName>
</protein>
<dbReference type="Gene3D" id="1.25.40.10">
    <property type="entry name" value="Tetratricopeptide repeat domain"/>
    <property type="match status" value="3"/>
</dbReference>
<dbReference type="InParanoid" id="A0A059BEH9"/>
<dbReference type="InterPro" id="IPR002885">
    <property type="entry name" value="PPR_rpt"/>
</dbReference>
<dbReference type="FunCoup" id="A0A059BEH9">
    <property type="interactions" value="626"/>
</dbReference>
<keyword evidence="3" id="KW-1133">Transmembrane helix</keyword>
<dbReference type="KEGG" id="egr:104453527"/>
<dbReference type="FunFam" id="1.25.40.10:FF:000470">
    <property type="entry name" value="Pentatricopeptide repeat-containing protein At5g66520"/>
    <property type="match status" value="1"/>
</dbReference>
<dbReference type="NCBIfam" id="TIGR00756">
    <property type="entry name" value="PPR"/>
    <property type="match status" value="7"/>
</dbReference>
<dbReference type="EMBL" id="KK198759">
    <property type="protein sequence ID" value="KCW64301.1"/>
    <property type="molecule type" value="Genomic_DNA"/>
</dbReference>
<feature type="transmembrane region" description="Helical" evidence="3">
    <location>
        <begin position="51"/>
        <end position="71"/>
    </location>
</feature>